<reference evidence="1" key="1">
    <citation type="submission" date="2012-04" db="EMBL/GenBank/DDBJ databases">
        <authorList>
            <person name="Borisov I.G."/>
            <person name="Ivanikova N.V."/>
            <person name="Pinevich A.V."/>
        </authorList>
    </citation>
    <scope>NUCLEOTIDE SEQUENCE</scope>
    <source>
        <strain evidence="1">CALU 1027</strain>
    </source>
</reference>
<evidence type="ECO:0000313" key="1">
    <source>
        <dbReference type="EMBL" id="KKI99613.1"/>
    </source>
</evidence>
<keyword evidence="2" id="KW-1185">Reference proteome</keyword>
<dbReference type="EMBL" id="AJTX02000004">
    <property type="protein sequence ID" value="KKI99613.1"/>
    <property type="molecule type" value="Genomic_DNA"/>
</dbReference>
<dbReference type="OrthoDB" id="578124at2"/>
<dbReference type="AlphaFoldDB" id="A0A0M2PY56"/>
<comment type="caution">
    <text evidence="1">The sequence shown here is derived from an EMBL/GenBank/DDBJ whole genome shotgun (WGS) entry which is preliminary data.</text>
</comment>
<evidence type="ECO:0000313" key="2">
    <source>
        <dbReference type="Proteomes" id="UP000034681"/>
    </source>
</evidence>
<dbReference type="Proteomes" id="UP000034681">
    <property type="component" value="Unassembled WGS sequence"/>
</dbReference>
<proteinExistence type="predicted"/>
<organism evidence="1 2">
    <name type="scientific">Prochlorothrix hollandica PCC 9006 = CALU 1027</name>
    <dbReference type="NCBI Taxonomy" id="317619"/>
    <lineage>
        <taxon>Bacteria</taxon>
        <taxon>Bacillati</taxon>
        <taxon>Cyanobacteriota</taxon>
        <taxon>Cyanophyceae</taxon>
        <taxon>Prochlorotrichales</taxon>
        <taxon>Prochlorotrichaceae</taxon>
        <taxon>Prochlorothrix</taxon>
    </lineage>
</organism>
<accession>A0A0M2PY56</accession>
<protein>
    <submittedName>
        <fullName evidence="1">Uncharacterized protein</fullName>
    </submittedName>
</protein>
<gene>
    <name evidence="1" type="ORF">PROH_06820</name>
</gene>
<sequence length="122" mass="14097">MNLSFSELPEDLQDYISSRFLQYGMDPELAYNHFIPLDVKMQGPDMIDAFLRHKHISHIYPVSTFPNLESSFSNIFLEDPQENMSRGNLIASDQDILDAQIDNYADAFDYDFNDDGNLDFGF</sequence>
<name>A0A0M2PY56_PROHO</name>
<dbReference type="RefSeq" id="WP_026099191.1">
    <property type="nucleotide sequence ID" value="NZ_KB235933.1"/>
</dbReference>